<evidence type="ECO:0000256" key="16">
    <source>
        <dbReference type="ARBA" id="ARBA00046528"/>
    </source>
</evidence>
<dbReference type="PANTHER" id="PTHR40637:SF1">
    <property type="entry name" value="ESSS SUBUNIT OF NADH:UBIQUINONE OXIDOREDUCTASE (COMPLEX I) PROTEIN"/>
    <property type="match status" value="1"/>
</dbReference>
<keyword evidence="9" id="KW-0809">Transit peptide</keyword>
<evidence type="ECO:0000256" key="6">
    <source>
        <dbReference type="ARBA" id="ARBA00022660"/>
    </source>
</evidence>
<keyword evidence="7 17" id="KW-0812">Transmembrane</keyword>
<keyword evidence="12" id="KW-0496">Mitochondrion</keyword>
<feature type="transmembrane region" description="Helical" evidence="17">
    <location>
        <begin position="56"/>
        <end position="74"/>
    </location>
</feature>
<dbReference type="EMBL" id="KV419408">
    <property type="protein sequence ID" value="KZS93083.1"/>
    <property type="molecule type" value="Genomic_DNA"/>
</dbReference>
<proteinExistence type="inferred from homology"/>
<evidence type="ECO:0000313" key="19">
    <source>
        <dbReference type="Proteomes" id="UP000076722"/>
    </source>
</evidence>
<keyword evidence="19" id="KW-1185">Reference proteome</keyword>
<evidence type="ECO:0000256" key="3">
    <source>
        <dbReference type="ARBA" id="ARBA00008915"/>
    </source>
</evidence>
<dbReference type="AlphaFoldDB" id="A0A164UBI0"/>
<evidence type="ECO:0000256" key="1">
    <source>
        <dbReference type="ARBA" id="ARBA00003195"/>
    </source>
</evidence>
<evidence type="ECO:0000256" key="15">
    <source>
        <dbReference type="ARBA" id="ARBA00031387"/>
    </source>
</evidence>
<evidence type="ECO:0000256" key="12">
    <source>
        <dbReference type="ARBA" id="ARBA00023128"/>
    </source>
</evidence>
<evidence type="ECO:0000256" key="14">
    <source>
        <dbReference type="ARBA" id="ARBA00030753"/>
    </source>
</evidence>
<keyword evidence="13 17" id="KW-0472">Membrane</keyword>
<evidence type="ECO:0000256" key="8">
    <source>
        <dbReference type="ARBA" id="ARBA00022792"/>
    </source>
</evidence>
<protein>
    <recommendedName>
        <fullName evidence="4">NADH dehydrogenase [ubiquinone] 1 beta subcomplex subunit 11, mitochondrial</fullName>
    </recommendedName>
    <alternativeName>
        <fullName evidence="15">Complex I-ESSS</fullName>
    </alternativeName>
    <alternativeName>
        <fullName evidence="14">NADH-ubiquinone oxidoreductase ESSS subunit</fullName>
    </alternativeName>
</protein>
<evidence type="ECO:0000256" key="2">
    <source>
        <dbReference type="ARBA" id="ARBA00004434"/>
    </source>
</evidence>
<evidence type="ECO:0000256" key="4">
    <source>
        <dbReference type="ARBA" id="ARBA00018632"/>
    </source>
</evidence>
<dbReference type="PANTHER" id="PTHR40637">
    <property type="entry name" value="ESSS SUBUNIT OF NADH:UBIQUINONE OXIDOREDUCTASE (COMPLEX I) PROTEIN"/>
    <property type="match status" value="1"/>
</dbReference>
<sequence>MNHIARAVVPSVSRLSIQRRWASHGAPHYNEPTGFLFGEKPLPPGQKRKREDWETIWYWGMFGGMAFAGVMLYFKPDTSIQSWALKEAKERMAARGDLPEYKPSSVSS</sequence>
<keyword evidence="11 17" id="KW-1133">Transmembrane helix</keyword>
<evidence type="ECO:0000256" key="9">
    <source>
        <dbReference type="ARBA" id="ARBA00022946"/>
    </source>
</evidence>
<comment type="subunit">
    <text evidence="16">Complex I is composed of 45 different subunits. Interacts with BCAP31.</text>
</comment>
<keyword evidence="6" id="KW-0679">Respiratory chain</keyword>
<dbReference type="Proteomes" id="UP000076722">
    <property type="component" value="Unassembled WGS sequence"/>
</dbReference>
<dbReference type="Pfam" id="PF10183">
    <property type="entry name" value="ESSS"/>
    <property type="match status" value="1"/>
</dbReference>
<evidence type="ECO:0000256" key="10">
    <source>
        <dbReference type="ARBA" id="ARBA00022982"/>
    </source>
</evidence>
<evidence type="ECO:0000313" key="18">
    <source>
        <dbReference type="EMBL" id="KZS93083.1"/>
    </source>
</evidence>
<keyword evidence="10" id="KW-0249">Electron transport</keyword>
<organism evidence="18 19">
    <name type="scientific">Sistotremastrum niveocremeum HHB9708</name>
    <dbReference type="NCBI Taxonomy" id="1314777"/>
    <lineage>
        <taxon>Eukaryota</taxon>
        <taxon>Fungi</taxon>
        <taxon>Dikarya</taxon>
        <taxon>Basidiomycota</taxon>
        <taxon>Agaricomycotina</taxon>
        <taxon>Agaricomycetes</taxon>
        <taxon>Sistotremastrales</taxon>
        <taxon>Sistotremastraceae</taxon>
        <taxon>Sertulicium</taxon>
        <taxon>Sertulicium niveocremeum</taxon>
    </lineage>
</organism>
<comment type="function">
    <text evidence="1">Accessory subunit of the mitochondrial membrane respiratory chain NADH dehydrogenase (Complex I), that is believed not to be involved in catalysis. Complex I functions in the transfer of electrons from NADH to the respiratory chain. The immediate electron acceptor for the enzyme is believed to be ubiquinone.</text>
</comment>
<evidence type="ECO:0000256" key="7">
    <source>
        <dbReference type="ARBA" id="ARBA00022692"/>
    </source>
</evidence>
<evidence type="ECO:0000256" key="17">
    <source>
        <dbReference type="SAM" id="Phobius"/>
    </source>
</evidence>
<evidence type="ECO:0000256" key="13">
    <source>
        <dbReference type="ARBA" id="ARBA00023136"/>
    </source>
</evidence>
<keyword evidence="5" id="KW-0813">Transport</keyword>
<reference evidence="18 19" key="1">
    <citation type="journal article" date="2016" name="Mol. Biol. Evol.">
        <title>Comparative Genomics of Early-Diverging Mushroom-Forming Fungi Provides Insights into the Origins of Lignocellulose Decay Capabilities.</title>
        <authorList>
            <person name="Nagy L.G."/>
            <person name="Riley R."/>
            <person name="Tritt A."/>
            <person name="Adam C."/>
            <person name="Daum C."/>
            <person name="Floudas D."/>
            <person name="Sun H."/>
            <person name="Yadav J.S."/>
            <person name="Pangilinan J."/>
            <person name="Larsson K.H."/>
            <person name="Matsuura K."/>
            <person name="Barry K."/>
            <person name="Labutti K."/>
            <person name="Kuo R."/>
            <person name="Ohm R.A."/>
            <person name="Bhattacharya S.S."/>
            <person name="Shirouzu T."/>
            <person name="Yoshinaga Y."/>
            <person name="Martin F.M."/>
            <person name="Grigoriev I.V."/>
            <person name="Hibbett D.S."/>
        </authorList>
    </citation>
    <scope>NUCLEOTIDE SEQUENCE [LARGE SCALE GENOMIC DNA]</scope>
    <source>
        <strain evidence="18 19">HHB9708</strain>
    </source>
</reference>
<comment type="similarity">
    <text evidence="3">Belongs to the complex I NDUFB11 subunit family.</text>
</comment>
<dbReference type="InterPro" id="IPR019329">
    <property type="entry name" value="NADH_UbQ_OxRdtase_ESSS_su"/>
</dbReference>
<gene>
    <name evidence="18" type="ORF">SISNIDRAFT_486016</name>
</gene>
<comment type="subcellular location">
    <subcellularLocation>
        <location evidence="2">Mitochondrion inner membrane</location>
        <topology evidence="2">Single-pass membrane protein</topology>
    </subcellularLocation>
</comment>
<evidence type="ECO:0000256" key="5">
    <source>
        <dbReference type="ARBA" id="ARBA00022448"/>
    </source>
</evidence>
<evidence type="ECO:0000256" key="11">
    <source>
        <dbReference type="ARBA" id="ARBA00022989"/>
    </source>
</evidence>
<dbReference type="OrthoDB" id="2147978at2759"/>
<accession>A0A164UBI0</accession>
<name>A0A164UBI0_9AGAM</name>
<dbReference type="GO" id="GO:0005743">
    <property type="term" value="C:mitochondrial inner membrane"/>
    <property type="evidence" value="ECO:0007669"/>
    <property type="project" value="UniProtKB-SubCell"/>
</dbReference>
<dbReference type="STRING" id="1314777.A0A164UBI0"/>
<keyword evidence="8" id="KW-0999">Mitochondrion inner membrane</keyword>